<dbReference type="Pfam" id="PF00672">
    <property type="entry name" value="HAMP"/>
    <property type="match status" value="1"/>
</dbReference>
<evidence type="ECO:0000256" key="4">
    <source>
        <dbReference type="ARBA" id="ARBA00022553"/>
    </source>
</evidence>
<dbReference type="SUPFAM" id="SSF47384">
    <property type="entry name" value="Homodimeric domain of signal transducing histidine kinase"/>
    <property type="match status" value="1"/>
</dbReference>
<evidence type="ECO:0000256" key="1">
    <source>
        <dbReference type="ARBA" id="ARBA00000085"/>
    </source>
</evidence>
<dbReference type="AlphaFoldDB" id="Q2W3X7"/>
<dbReference type="Gene3D" id="6.10.340.10">
    <property type="match status" value="1"/>
</dbReference>
<dbReference type="PANTHER" id="PTHR43304:SF1">
    <property type="entry name" value="PAC DOMAIN-CONTAINING PROTEIN"/>
    <property type="match status" value="1"/>
</dbReference>
<dbReference type="Gene3D" id="3.30.565.10">
    <property type="entry name" value="Histidine kinase-like ATPase, C-terminal domain"/>
    <property type="match status" value="1"/>
</dbReference>
<keyword evidence="12" id="KW-1185">Reference proteome</keyword>
<evidence type="ECO:0000256" key="3">
    <source>
        <dbReference type="ARBA" id="ARBA00012438"/>
    </source>
</evidence>
<dbReference type="Pfam" id="PF08448">
    <property type="entry name" value="PAS_4"/>
    <property type="match status" value="1"/>
</dbReference>
<dbReference type="InterPro" id="IPR036890">
    <property type="entry name" value="HATPase_C_sf"/>
</dbReference>
<evidence type="ECO:0000256" key="6">
    <source>
        <dbReference type="ARBA" id="ARBA00022777"/>
    </source>
</evidence>
<dbReference type="InterPro" id="IPR052162">
    <property type="entry name" value="Sensor_kinase/Photoreceptor"/>
</dbReference>
<dbReference type="SMART" id="SM00387">
    <property type="entry name" value="HATPase_c"/>
    <property type="match status" value="1"/>
</dbReference>
<dbReference type="PRINTS" id="PR00344">
    <property type="entry name" value="BCTRLSENSOR"/>
</dbReference>
<proteinExistence type="predicted"/>
<dbReference type="PROSITE" id="PS50109">
    <property type="entry name" value="HIS_KIN"/>
    <property type="match status" value="1"/>
</dbReference>
<dbReference type="PANTHER" id="PTHR43304">
    <property type="entry name" value="PHYTOCHROME-LIKE PROTEIN CPH1"/>
    <property type="match status" value="1"/>
</dbReference>
<evidence type="ECO:0000259" key="9">
    <source>
        <dbReference type="PROSITE" id="PS50113"/>
    </source>
</evidence>
<feature type="domain" description="PAS" evidence="8">
    <location>
        <begin position="493"/>
        <end position="559"/>
    </location>
</feature>
<dbReference type="InterPro" id="IPR001610">
    <property type="entry name" value="PAC"/>
</dbReference>
<gene>
    <name evidence="11" type="ordered locus">amb2644</name>
</gene>
<dbReference type="SUPFAM" id="SSF158472">
    <property type="entry name" value="HAMP domain-like"/>
    <property type="match status" value="1"/>
</dbReference>
<evidence type="ECO:0000256" key="2">
    <source>
        <dbReference type="ARBA" id="ARBA00004370"/>
    </source>
</evidence>
<dbReference type="FunFam" id="3.30.565.10:FF:000006">
    <property type="entry name" value="Sensor histidine kinase WalK"/>
    <property type="match status" value="1"/>
</dbReference>
<evidence type="ECO:0000313" key="11">
    <source>
        <dbReference type="EMBL" id="BAE51448.1"/>
    </source>
</evidence>
<keyword evidence="5" id="KW-0808">Transferase</keyword>
<dbReference type="Gene3D" id="3.30.450.20">
    <property type="entry name" value="PAS domain"/>
    <property type="match status" value="3"/>
</dbReference>
<comment type="catalytic activity">
    <reaction evidence="1">
        <text>ATP + protein L-histidine = ADP + protein N-phospho-L-histidine.</text>
        <dbReference type="EC" id="2.7.13.3"/>
    </reaction>
</comment>
<dbReference type="SMART" id="SM00086">
    <property type="entry name" value="PAC"/>
    <property type="match status" value="2"/>
</dbReference>
<dbReference type="InterPro" id="IPR035965">
    <property type="entry name" value="PAS-like_dom_sf"/>
</dbReference>
<dbReference type="InterPro" id="IPR004358">
    <property type="entry name" value="Sig_transdc_His_kin-like_C"/>
</dbReference>
<dbReference type="NCBIfam" id="TIGR00229">
    <property type="entry name" value="sensory_box"/>
    <property type="match status" value="3"/>
</dbReference>
<dbReference type="Pfam" id="PF13426">
    <property type="entry name" value="PAS_9"/>
    <property type="match status" value="1"/>
</dbReference>
<dbReference type="PROSITE" id="PS50113">
    <property type="entry name" value="PAC"/>
    <property type="match status" value="1"/>
</dbReference>
<organism evidence="11 12">
    <name type="scientific">Paramagnetospirillum magneticum (strain ATCC 700264 / AMB-1)</name>
    <name type="common">Magnetospirillum magneticum</name>
    <dbReference type="NCBI Taxonomy" id="342108"/>
    <lineage>
        <taxon>Bacteria</taxon>
        <taxon>Pseudomonadati</taxon>
        <taxon>Pseudomonadota</taxon>
        <taxon>Alphaproteobacteria</taxon>
        <taxon>Rhodospirillales</taxon>
        <taxon>Magnetospirillaceae</taxon>
        <taxon>Paramagnetospirillum</taxon>
    </lineage>
</organism>
<name>Q2W3X7_PARM1</name>
<dbReference type="InterPro" id="IPR036097">
    <property type="entry name" value="HisK_dim/P_sf"/>
</dbReference>
<dbReference type="InterPro" id="IPR003661">
    <property type="entry name" value="HisK_dim/P_dom"/>
</dbReference>
<evidence type="ECO:0000259" key="8">
    <source>
        <dbReference type="PROSITE" id="PS50112"/>
    </source>
</evidence>
<dbReference type="SMART" id="SM00388">
    <property type="entry name" value="HisKA"/>
    <property type="match status" value="1"/>
</dbReference>
<dbReference type="PROSITE" id="PS50885">
    <property type="entry name" value="HAMP"/>
    <property type="match status" value="1"/>
</dbReference>
<dbReference type="InterPro" id="IPR013656">
    <property type="entry name" value="PAS_4"/>
</dbReference>
<protein>
    <recommendedName>
        <fullName evidence="3">histidine kinase</fullName>
        <ecNumber evidence="3">2.7.13.3</ecNumber>
    </recommendedName>
</protein>
<dbReference type="Pfam" id="PF00512">
    <property type="entry name" value="HisKA"/>
    <property type="match status" value="1"/>
</dbReference>
<dbReference type="EC" id="2.7.13.3" evidence="3"/>
<evidence type="ECO:0000256" key="5">
    <source>
        <dbReference type="ARBA" id="ARBA00022679"/>
    </source>
</evidence>
<dbReference type="CDD" id="cd06225">
    <property type="entry name" value="HAMP"/>
    <property type="match status" value="1"/>
</dbReference>
<dbReference type="KEGG" id="mag:amb2644"/>
<dbReference type="SUPFAM" id="SSF55874">
    <property type="entry name" value="ATPase domain of HSP90 chaperone/DNA topoisomerase II/histidine kinase"/>
    <property type="match status" value="1"/>
</dbReference>
<dbReference type="CDD" id="cd00130">
    <property type="entry name" value="PAS"/>
    <property type="match status" value="2"/>
</dbReference>
<dbReference type="GO" id="GO:0000155">
    <property type="term" value="F:phosphorelay sensor kinase activity"/>
    <property type="evidence" value="ECO:0007669"/>
    <property type="project" value="InterPro"/>
</dbReference>
<dbReference type="InterPro" id="IPR000014">
    <property type="entry name" value="PAS"/>
</dbReference>
<evidence type="ECO:0000259" key="10">
    <source>
        <dbReference type="PROSITE" id="PS50885"/>
    </source>
</evidence>
<dbReference type="GO" id="GO:0016020">
    <property type="term" value="C:membrane"/>
    <property type="evidence" value="ECO:0007669"/>
    <property type="project" value="UniProtKB-SubCell"/>
</dbReference>
<dbReference type="EMBL" id="AP007255">
    <property type="protein sequence ID" value="BAE51448.1"/>
    <property type="molecule type" value="Genomic_DNA"/>
</dbReference>
<dbReference type="SMART" id="SM00091">
    <property type="entry name" value="PAS"/>
    <property type="match status" value="2"/>
</dbReference>
<dbReference type="CDD" id="cd00082">
    <property type="entry name" value="HisKA"/>
    <property type="match status" value="1"/>
</dbReference>
<reference evidence="11 12" key="1">
    <citation type="journal article" date="2005" name="DNA Res.">
        <title>Complete genome sequence of the facultative anaerobic magnetotactic bacterium Magnetospirillum sp. strain AMB-1.</title>
        <authorList>
            <person name="Matsunaga T."/>
            <person name="Okamura Y."/>
            <person name="Fukuda Y."/>
            <person name="Wahyudi A.T."/>
            <person name="Murase Y."/>
            <person name="Takeyama H."/>
        </authorList>
    </citation>
    <scope>NUCLEOTIDE SEQUENCE [LARGE SCALE GENOMIC DNA]</scope>
    <source>
        <strain evidence="12">ATCC 700264 / AMB-1</strain>
    </source>
</reference>
<dbReference type="CDD" id="cd18773">
    <property type="entry name" value="PDC1_HK_sensor"/>
    <property type="match status" value="1"/>
</dbReference>
<dbReference type="Pfam" id="PF02518">
    <property type="entry name" value="HATPase_c"/>
    <property type="match status" value="1"/>
</dbReference>
<dbReference type="RefSeq" id="WP_011385024.1">
    <property type="nucleotide sequence ID" value="NC_007626.1"/>
</dbReference>
<keyword evidence="4" id="KW-0597">Phosphoprotein</keyword>
<dbReference type="HOGENOM" id="CLU_000445_114_21_5"/>
<feature type="domain" description="Histidine kinase" evidence="7">
    <location>
        <begin position="641"/>
        <end position="856"/>
    </location>
</feature>
<dbReference type="PROSITE" id="PS50112">
    <property type="entry name" value="PAS"/>
    <property type="match status" value="1"/>
</dbReference>
<dbReference type="Gene3D" id="1.10.287.130">
    <property type="match status" value="1"/>
</dbReference>
<dbReference type="InterPro" id="IPR003594">
    <property type="entry name" value="HATPase_dom"/>
</dbReference>
<sequence>MDFRSLRIRILSLFLLSFLGAGAVVALALAGSLQRDVETLLARQQVTFVSGLAEELDQKIKLQIEAMERVAPLVLRVDRGDGGALKAFIEDRTGIKGFFAGGLLVLGADGRVLAETPNLGRLGKGMADEIGVGSVLASGRSLVSEPYFDHALNQPAVAMAVPIRRGEAVVGALVGIATLTQSNLLGRLVEQKVGESGGLYMVSPKSGLIVVSTNKERIFTPVPRRGQNHMLDRYMDGFEGSGVTVSSAGLEELTSARRIASTGWVLVARLPTAEAFEPVADIKTRLFAALAGLGLTSLGLLWLVLRSALSPLHRATGRIQAMVDGNAPFEAVEISRGDEVGRMIGAFNALQAKVAAADVALREREGLYHALFRGCKAVELLIDPAEDGRIIDANRAAEAYYGWSHDQLLSMRISEINILDRAAIIAEMHKAELEERDHFDFRHRLASGEVRDVEVWSGPVQVTGRQLLYSIVHDVTARRAAEREVRSLLAFRRAVLDGAGSSIVATAVDGTILLFNPTAERWLGYGAEEVVGRMTPAAFHDSEEVSQRVARLSQELGREVEPGFECFIAKVLDSGKPDSGEWTYVRKDGSRFRVLLTVTALYDEEGVLSGFLGVAQDISARLSIEKELKRSNAELENFAYVASHDLRQPLRMISSYIALLQRRLGDALDQDCQDFIGFAVGGAQRMDHMITDLLQYSRLGRSGTPPAAVNLAEVVKLAQANLGALIEETGAAVTVAEGLPTVRGNEVELERLFQNLISNAVKFQAQGRLPLVEITWRATADEWIISVRDNGIGIDEAGRQKLFQIFQRLVRLDQYPGSGIGLASCRKIAEHHGGRIWVESQPGEGSTFQVALPVSGPDESHAG</sequence>
<dbReference type="CDD" id="cd18774">
    <property type="entry name" value="PDC2_HK_sensor"/>
    <property type="match status" value="1"/>
</dbReference>
<dbReference type="Proteomes" id="UP000007058">
    <property type="component" value="Chromosome"/>
</dbReference>
<feature type="domain" description="HAMP" evidence="10">
    <location>
        <begin position="306"/>
        <end position="359"/>
    </location>
</feature>
<evidence type="ECO:0000259" key="7">
    <source>
        <dbReference type="PROSITE" id="PS50109"/>
    </source>
</evidence>
<comment type="subcellular location">
    <subcellularLocation>
        <location evidence="2">Membrane</location>
    </subcellularLocation>
</comment>
<evidence type="ECO:0000313" key="12">
    <source>
        <dbReference type="Proteomes" id="UP000007058"/>
    </source>
</evidence>
<dbReference type="SUPFAM" id="SSF55785">
    <property type="entry name" value="PYP-like sensor domain (PAS domain)"/>
    <property type="match status" value="2"/>
</dbReference>
<accession>Q2W3X7</accession>
<keyword evidence="6 11" id="KW-0418">Kinase</keyword>
<dbReference type="InterPro" id="IPR005467">
    <property type="entry name" value="His_kinase_dom"/>
</dbReference>
<dbReference type="InterPro" id="IPR003660">
    <property type="entry name" value="HAMP_dom"/>
</dbReference>
<feature type="domain" description="PAC" evidence="9">
    <location>
        <begin position="578"/>
        <end position="630"/>
    </location>
</feature>
<dbReference type="InterPro" id="IPR000700">
    <property type="entry name" value="PAS-assoc_C"/>
</dbReference>
<dbReference type="STRING" id="342108.amb2644"/>